<dbReference type="Ensembl" id="ENSAOCT00000085488.1">
    <property type="protein sequence ID" value="ENSAOCP00000042828.1"/>
    <property type="gene ID" value="ENSAOCG00000026166.1"/>
</dbReference>
<dbReference type="GO" id="GO:0005576">
    <property type="term" value="C:extracellular region"/>
    <property type="evidence" value="ECO:0007669"/>
    <property type="project" value="UniProtKB-SubCell"/>
</dbReference>
<evidence type="ECO:0000256" key="5">
    <source>
        <dbReference type="ARBA" id="ARBA00022588"/>
    </source>
</evidence>
<keyword evidence="13" id="KW-1185">Reference proteome</keyword>
<dbReference type="CDD" id="cd08544">
    <property type="entry name" value="Reeler"/>
    <property type="match status" value="1"/>
</dbReference>
<reference evidence="12" key="2">
    <citation type="submission" date="2025-08" db="UniProtKB">
        <authorList>
            <consortium name="Ensembl"/>
        </authorList>
    </citation>
    <scope>IDENTIFICATION</scope>
</reference>
<keyword evidence="5" id="KW-0399">Innate immunity</keyword>
<evidence type="ECO:0000256" key="2">
    <source>
        <dbReference type="ARBA" id="ARBA00008501"/>
    </source>
</evidence>
<dbReference type="PANTHER" id="PTHR45828">
    <property type="entry name" value="CYTOCHROME B561/FERRIC REDUCTASE TRANSMEMBRANE"/>
    <property type="match status" value="1"/>
</dbReference>
<dbReference type="Pfam" id="PF02014">
    <property type="entry name" value="Reeler"/>
    <property type="match status" value="1"/>
</dbReference>
<feature type="domain" description="Reelin" evidence="11">
    <location>
        <begin position="27"/>
        <end position="197"/>
    </location>
</feature>
<dbReference type="GO" id="GO:0016020">
    <property type="term" value="C:membrane"/>
    <property type="evidence" value="ECO:0007669"/>
    <property type="project" value="TreeGrafter"/>
</dbReference>
<keyword evidence="10" id="KW-0812">Transmembrane</keyword>
<reference evidence="12" key="3">
    <citation type="submission" date="2025-09" db="UniProtKB">
        <authorList>
            <consortium name="Ensembl"/>
        </authorList>
    </citation>
    <scope>IDENTIFICATION</scope>
</reference>
<feature type="compositionally biased region" description="Low complexity" evidence="9">
    <location>
        <begin position="183"/>
        <end position="231"/>
    </location>
</feature>
<keyword evidence="10" id="KW-0472">Membrane</keyword>
<dbReference type="InterPro" id="IPR042307">
    <property type="entry name" value="Reeler_sf"/>
</dbReference>
<feature type="transmembrane region" description="Helical" evidence="10">
    <location>
        <begin position="410"/>
        <end position="430"/>
    </location>
</feature>
<dbReference type="InterPro" id="IPR051237">
    <property type="entry name" value="Ferric-chelate_Red/DefProt"/>
</dbReference>
<gene>
    <name evidence="12" type="primary">LAMP2</name>
</gene>
<accession>A0AAQ5XN84</accession>
<dbReference type="GeneTree" id="ENSGT00940000164178"/>
<keyword evidence="8" id="KW-0044">Antibiotic</keyword>
<evidence type="ECO:0000259" key="11">
    <source>
        <dbReference type="PROSITE" id="PS51019"/>
    </source>
</evidence>
<proteinExistence type="inferred from homology"/>
<evidence type="ECO:0000256" key="9">
    <source>
        <dbReference type="SAM" id="MobiDB-lite"/>
    </source>
</evidence>
<sequence length="543" mass="58952">MFQDMGSSIQILSFEMWMWILIGLDIITKVQGFSSGIFLQSCNSLSPQHPVGNGTNFSAQTSAAPFMVDFESRNPGDPITVVLRSTGSTEFRGFMMEAREAAPADSSPLVGAFISLNNTTTRLLTCNGLADSAVSQRNNQRKSLFRVNWTAPQINQDIVFRATFVEKFAVFWENVTSTFNLSTTTPAPSTTTITPAPSTTTITPAPSTTTITPAPSTTTITPAPSTTTITPVSTQAPARTTGDCVSPPGFGGVCPPKNTSAPNTTDTPTPCPRSIRKQVGTALMCVDLILEGVKMEMPNIFPVVMAKGTRRLSEASKTALSILCLGVEIASLILFGVESSCNEILVGLVCVVIVINFTEQVIWSLTVRRKLEQSGILAGKVCFVVHQSFTLAILYVSVSINCGKTWRDSWPLKVLIVLTVWIFLTAVWILGFSTQKIEEANEKGSLTFMFNSTENPLKKERGSPEVHWRRVTFHPEDKGSAQDLKTTRGLNSCQQNRSQQNHSQQKQKKNHSAVQVIVSVLFIIGTTSLAVAVIVGIFGSQKN</sequence>
<dbReference type="GO" id="GO:0045087">
    <property type="term" value="P:innate immune response"/>
    <property type="evidence" value="ECO:0007669"/>
    <property type="project" value="UniProtKB-KW"/>
</dbReference>
<evidence type="ECO:0000256" key="6">
    <source>
        <dbReference type="ARBA" id="ARBA00022729"/>
    </source>
</evidence>
<evidence type="ECO:0000256" key="10">
    <source>
        <dbReference type="SAM" id="Phobius"/>
    </source>
</evidence>
<evidence type="ECO:0000313" key="13">
    <source>
        <dbReference type="Proteomes" id="UP001501940"/>
    </source>
</evidence>
<name>A0AAQ5XN84_AMPOC</name>
<feature type="transmembrane region" description="Helical" evidence="10">
    <location>
        <begin position="377"/>
        <end position="398"/>
    </location>
</feature>
<comment type="similarity">
    <text evidence="2">Belongs to the insect defense protein family.</text>
</comment>
<keyword evidence="10" id="KW-1133">Transmembrane helix</keyword>
<dbReference type="PROSITE" id="PS51019">
    <property type="entry name" value="REELIN"/>
    <property type="match status" value="1"/>
</dbReference>
<dbReference type="AlphaFoldDB" id="A0AAQ5XN84"/>
<evidence type="ECO:0000256" key="8">
    <source>
        <dbReference type="ARBA" id="ARBA00023022"/>
    </source>
</evidence>
<evidence type="ECO:0000256" key="4">
    <source>
        <dbReference type="ARBA" id="ARBA00022529"/>
    </source>
</evidence>
<keyword evidence="4" id="KW-0929">Antimicrobial</keyword>
<protein>
    <recommendedName>
        <fullName evidence="11">Reelin domain-containing protein</fullName>
    </recommendedName>
</protein>
<feature type="transmembrane region" description="Helical" evidence="10">
    <location>
        <begin position="319"/>
        <end position="338"/>
    </location>
</feature>
<evidence type="ECO:0000256" key="7">
    <source>
        <dbReference type="ARBA" id="ARBA00022859"/>
    </source>
</evidence>
<keyword evidence="7" id="KW-0391">Immunity</keyword>
<feature type="region of interest" description="Disordered" evidence="9">
    <location>
        <begin position="182"/>
        <end position="239"/>
    </location>
</feature>
<dbReference type="Gene3D" id="2.60.40.4060">
    <property type="entry name" value="Reeler domain"/>
    <property type="match status" value="1"/>
</dbReference>
<dbReference type="Proteomes" id="UP001501940">
    <property type="component" value="Chromosome 2"/>
</dbReference>
<feature type="transmembrane region" description="Helical" evidence="10">
    <location>
        <begin position="516"/>
        <end position="538"/>
    </location>
</feature>
<dbReference type="GO" id="GO:0042742">
    <property type="term" value="P:defense response to bacterium"/>
    <property type="evidence" value="ECO:0007669"/>
    <property type="project" value="UniProtKB-KW"/>
</dbReference>
<reference evidence="12 13" key="1">
    <citation type="submission" date="2022-01" db="EMBL/GenBank/DDBJ databases">
        <title>A chromosome-scale genome assembly of the false clownfish, Amphiprion ocellaris.</title>
        <authorList>
            <person name="Ryu T."/>
        </authorList>
    </citation>
    <scope>NUCLEOTIDE SEQUENCE [LARGE SCALE GENOMIC DNA]</scope>
</reference>
<dbReference type="PANTHER" id="PTHR45828:SF9">
    <property type="entry name" value="CELL WALL INTEGRITY AND STRESS RESPONSE COMPONENT 4-LIKE-RELATED"/>
    <property type="match status" value="1"/>
</dbReference>
<comment type="subcellular location">
    <subcellularLocation>
        <location evidence="1">Secreted</location>
    </subcellularLocation>
</comment>
<evidence type="ECO:0000256" key="1">
    <source>
        <dbReference type="ARBA" id="ARBA00004613"/>
    </source>
</evidence>
<evidence type="ECO:0000256" key="3">
    <source>
        <dbReference type="ARBA" id="ARBA00022525"/>
    </source>
</evidence>
<organism evidence="12 13">
    <name type="scientific">Amphiprion ocellaris</name>
    <name type="common">Clown anemonefish</name>
    <dbReference type="NCBI Taxonomy" id="80972"/>
    <lineage>
        <taxon>Eukaryota</taxon>
        <taxon>Metazoa</taxon>
        <taxon>Chordata</taxon>
        <taxon>Craniata</taxon>
        <taxon>Vertebrata</taxon>
        <taxon>Euteleostomi</taxon>
        <taxon>Actinopterygii</taxon>
        <taxon>Neopterygii</taxon>
        <taxon>Teleostei</taxon>
        <taxon>Neoteleostei</taxon>
        <taxon>Acanthomorphata</taxon>
        <taxon>Ovalentaria</taxon>
        <taxon>Pomacentridae</taxon>
        <taxon>Amphiprion</taxon>
    </lineage>
</organism>
<keyword evidence="3" id="KW-0964">Secreted</keyword>
<feature type="transmembrane region" description="Helical" evidence="10">
    <location>
        <begin position="344"/>
        <end position="365"/>
    </location>
</feature>
<dbReference type="InterPro" id="IPR002861">
    <property type="entry name" value="Reeler_dom"/>
</dbReference>
<evidence type="ECO:0000313" key="12">
    <source>
        <dbReference type="Ensembl" id="ENSAOCP00000042828.1"/>
    </source>
</evidence>
<keyword evidence="6" id="KW-0732">Signal</keyword>